<accession>A0A0R2SD70</accession>
<organism evidence="2 3">
    <name type="scientific">OM182 bacterium BACL3 MAG-120507-bin80</name>
    <dbReference type="NCBI Taxonomy" id="1655577"/>
    <lineage>
        <taxon>Bacteria</taxon>
        <taxon>Pseudomonadati</taxon>
        <taxon>Pseudomonadota</taxon>
        <taxon>Gammaproteobacteria</taxon>
        <taxon>OMG group</taxon>
        <taxon>OM182 clade</taxon>
    </lineage>
</organism>
<feature type="transmembrane region" description="Helical" evidence="1">
    <location>
        <begin position="50"/>
        <end position="70"/>
    </location>
</feature>
<gene>
    <name evidence="2" type="ORF">ABR69_08345</name>
</gene>
<dbReference type="PROSITE" id="PS51257">
    <property type="entry name" value="PROKAR_LIPOPROTEIN"/>
    <property type="match status" value="1"/>
</dbReference>
<dbReference type="EMBL" id="LIBB01000050">
    <property type="protein sequence ID" value="KRO72726.1"/>
    <property type="molecule type" value="Genomic_DNA"/>
</dbReference>
<keyword evidence="1" id="KW-0812">Transmembrane</keyword>
<evidence type="ECO:0000256" key="1">
    <source>
        <dbReference type="SAM" id="Phobius"/>
    </source>
</evidence>
<proteinExistence type="predicted"/>
<dbReference type="AlphaFoldDB" id="A0A0R2SD70"/>
<evidence type="ECO:0000313" key="3">
    <source>
        <dbReference type="Proteomes" id="UP000051934"/>
    </source>
</evidence>
<feature type="transmembrane region" description="Helical" evidence="1">
    <location>
        <begin position="20"/>
        <end position="38"/>
    </location>
</feature>
<sequence>MKLIVTFDSAIRTLSVRIGIGLIVASLVLFTSCIVGLFEFSVFDFAGHSGIRTLAALAVLGCVTSAIASMED</sequence>
<evidence type="ECO:0000313" key="2">
    <source>
        <dbReference type="EMBL" id="KRO72726.1"/>
    </source>
</evidence>
<protein>
    <submittedName>
        <fullName evidence="2">Uncharacterized protein</fullName>
    </submittedName>
</protein>
<name>A0A0R2SD70_9GAMM</name>
<keyword evidence="1" id="KW-0472">Membrane</keyword>
<comment type="caution">
    <text evidence="2">The sequence shown here is derived from an EMBL/GenBank/DDBJ whole genome shotgun (WGS) entry which is preliminary data.</text>
</comment>
<reference evidence="2 3" key="1">
    <citation type="submission" date="2015-10" db="EMBL/GenBank/DDBJ databases">
        <title>Metagenome-Assembled Genomes uncover a global brackish microbiome.</title>
        <authorList>
            <person name="Hugerth L.W."/>
            <person name="Larsson J."/>
            <person name="Alneberg J."/>
            <person name="Lindh M.V."/>
            <person name="Legrand C."/>
            <person name="Pinhassi J."/>
            <person name="Andersson A.F."/>
        </authorList>
    </citation>
    <scope>NUCLEOTIDE SEQUENCE [LARGE SCALE GENOMIC DNA]</scope>
    <source>
        <strain evidence="2">BACL4 MAG-120507-bin80</strain>
    </source>
</reference>
<keyword evidence="1" id="KW-1133">Transmembrane helix</keyword>
<dbReference type="Proteomes" id="UP000051934">
    <property type="component" value="Unassembled WGS sequence"/>
</dbReference>